<sequence length="146" mass="15938">MIILQKSKIIIFRENIKTRFIAGFTLIELLIVVAIIGILAGVGIPAYNGYITDSKEETAKNNLRSIAMMQSSYFSDNNSYYLASNTNSINTNLFGKSTLDTSGDYDYRTVSHASGFQAVATPKSGKGVTKYCLTQSNDLRSAGQCP</sequence>
<dbReference type="RefSeq" id="WP_020025275.1">
    <property type="nucleotide sequence ID" value="NZ_CP006911.1"/>
</dbReference>
<dbReference type="AlphaFoldDB" id="A0A0M4LCY8"/>
<evidence type="ECO:0000313" key="4">
    <source>
        <dbReference type="Proteomes" id="UP000068905"/>
    </source>
</evidence>
<keyword evidence="2" id="KW-0812">Transmembrane</keyword>
<dbReference type="Gene3D" id="3.30.700.10">
    <property type="entry name" value="Glycoprotein, Type 4 Pilin"/>
    <property type="match status" value="1"/>
</dbReference>
<dbReference type="NCBIfam" id="TIGR02532">
    <property type="entry name" value="IV_pilin_GFxxxE"/>
    <property type="match status" value="1"/>
</dbReference>
<keyword evidence="2" id="KW-1133">Transmembrane helix</keyword>
<dbReference type="PANTHER" id="PTHR30093">
    <property type="entry name" value="GENERAL SECRETION PATHWAY PROTEIN G"/>
    <property type="match status" value="1"/>
</dbReference>
<dbReference type="PANTHER" id="PTHR30093:SF47">
    <property type="entry name" value="TYPE IV PILUS NON-CORE MINOR PILIN PILE"/>
    <property type="match status" value="1"/>
</dbReference>
<organism evidence="3 4">
    <name type="scientific">Candidatus Pseudothioglobus singularis PS1</name>
    <dbReference type="NCBI Taxonomy" id="1125411"/>
    <lineage>
        <taxon>Bacteria</taxon>
        <taxon>Pseudomonadati</taxon>
        <taxon>Pseudomonadota</taxon>
        <taxon>Gammaproteobacteria</taxon>
        <taxon>Candidatus Pseudothioglobaceae</taxon>
        <taxon>Candidatus Pseudothioglobus</taxon>
    </lineage>
</organism>
<dbReference type="InterPro" id="IPR031982">
    <property type="entry name" value="PilE-like"/>
</dbReference>
<dbReference type="STRING" id="1125411.W908_03305"/>
<dbReference type="KEGG" id="tsn:W908_03305"/>
<keyword evidence="1" id="KW-0488">Methylation</keyword>
<gene>
    <name evidence="3" type="ORF">W908_03305</name>
</gene>
<dbReference type="PRINTS" id="PR00813">
    <property type="entry name" value="BCTERIALGSPG"/>
</dbReference>
<dbReference type="SUPFAM" id="SSF54523">
    <property type="entry name" value="Pili subunits"/>
    <property type="match status" value="1"/>
</dbReference>
<dbReference type="Pfam" id="PF07963">
    <property type="entry name" value="N_methyl"/>
    <property type="match status" value="1"/>
</dbReference>
<dbReference type="Proteomes" id="UP000068905">
    <property type="component" value="Chromosome"/>
</dbReference>
<keyword evidence="2" id="KW-0472">Membrane</keyword>
<evidence type="ECO:0000256" key="2">
    <source>
        <dbReference type="SAM" id="Phobius"/>
    </source>
</evidence>
<protein>
    <submittedName>
        <fullName evidence="3">Pseudo-pilin PulG</fullName>
    </submittedName>
</protein>
<accession>A0A0M4LCY8</accession>
<evidence type="ECO:0000256" key="1">
    <source>
        <dbReference type="ARBA" id="ARBA00022481"/>
    </source>
</evidence>
<dbReference type="GO" id="GO:0015627">
    <property type="term" value="C:type II protein secretion system complex"/>
    <property type="evidence" value="ECO:0007669"/>
    <property type="project" value="InterPro"/>
</dbReference>
<feature type="transmembrane region" description="Helical" evidence="2">
    <location>
        <begin position="20"/>
        <end position="47"/>
    </location>
</feature>
<reference evidence="3 4" key="1">
    <citation type="journal article" date="2015" name="Genome Announc.">
        <title>Genome Sequence of 'Candidatus Thioglobus singularis' Strain PS1, a Mixotroph from the SUP05 Clade of Marine Gammaproteobacteria.</title>
        <authorList>
            <person name="Marshall K.T."/>
            <person name="Morris R.M."/>
        </authorList>
    </citation>
    <scope>NUCLEOTIDE SEQUENCE [LARGE SCALE GENOMIC DNA]</scope>
    <source>
        <strain evidence="3 4">PS1</strain>
    </source>
</reference>
<dbReference type="InterPro" id="IPR012902">
    <property type="entry name" value="N_methyl_site"/>
</dbReference>
<dbReference type="Pfam" id="PF16732">
    <property type="entry name" value="ComP_DUS"/>
    <property type="match status" value="1"/>
</dbReference>
<dbReference type="EMBL" id="CP006911">
    <property type="protein sequence ID" value="ALE01694.1"/>
    <property type="molecule type" value="Genomic_DNA"/>
</dbReference>
<dbReference type="PROSITE" id="PS00409">
    <property type="entry name" value="PROKAR_NTER_METHYL"/>
    <property type="match status" value="1"/>
</dbReference>
<proteinExistence type="predicted"/>
<dbReference type="GO" id="GO:0043683">
    <property type="term" value="P:type IV pilus assembly"/>
    <property type="evidence" value="ECO:0007669"/>
    <property type="project" value="InterPro"/>
</dbReference>
<dbReference type="InterPro" id="IPR045584">
    <property type="entry name" value="Pilin-like"/>
</dbReference>
<dbReference type="InterPro" id="IPR000983">
    <property type="entry name" value="Bac_GSPG_pilin"/>
</dbReference>
<name>A0A0M4LCY8_9GAMM</name>
<evidence type="ECO:0000313" key="3">
    <source>
        <dbReference type="EMBL" id="ALE01694.1"/>
    </source>
</evidence>
<dbReference type="GO" id="GO:0015628">
    <property type="term" value="P:protein secretion by the type II secretion system"/>
    <property type="evidence" value="ECO:0007669"/>
    <property type="project" value="InterPro"/>
</dbReference>
<keyword evidence="4" id="KW-1185">Reference proteome</keyword>